<accession>A0A5N5QAA3</accession>
<evidence type="ECO:0000313" key="3">
    <source>
        <dbReference type="Proteomes" id="UP000383932"/>
    </source>
</evidence>
<dbReference type="InterPro" id="IPR036375">
    <property type="entry name" value="Hemopexin-like_dom_sf"/>
</dbReference>
<organism evidence="2 3">
    <name type="scientific">Ceratobasidium theobromae</name>
    <dbReference type="NCBI Taxonomy" id="1582974"/>
    <lineage>
        <taxon>Eukaryota</taxon>
        <taxon>Fungi</taxon>
        <taxon>Dikarya</taxon>
        <taxon>Basidiomycota</taxon>
        <taxon>Agaricomycotina</taxon>
        <taxon>Agaricomycetes</taxon>
        <taxon>Cantharellales</taxon>
        <taxon>Ceratobasidiaceae</taxon>
        <taxon>Ceratobasidium</taxon>
    </lineage>
</organism>
<feature type="repeat" description="Hemopexin" evidence="1">
    <location>
        <begin position="113"/>
        <end position="165"/>
    </location>
</feature>
<dbReference type="PROSITE" id="PS51642">
    <property type="entry name" value="HEMOPEXIN_2"/>
    <property type="match status" value="1"/>
</dbReference>
<dbReference type="Gene3D" id="2.110.10.10">
    <property type="entry name" value="Hemopexin-like domain"/>
    <property type="match status" value="1"/>
</dbReference>
<evidence type="ECO:0000256" key="1">
    <source>
        <dbReference type="PROSITE-ProRule" id="PRU01011"/>
    </source>
</evidence>
<dbReference type="InterPro" id="IPR018487">
    <property type="entry name" value="Hemopexin-like_repeat"/>
</dbReference>
<sequence>MVGRGALNIAGHNQTYFFHGDKYVKINWAPDQYDDSIQYGPTEFAKEWPTLKEAEFAQVDAILPIPGHQYRSYFFCGSRYARIEFTPSQSGDQILGGVRPIKGNWLSLDKAGFTTVDGAIQVPGHSDQTYFFSGEHYIRVRWTEGVIDDELLEGPIPITRLWPQTGFNKIDTIIPWPGLSDGAYIFSGDEYVRIRSIDSSKDYTPPGQNSIVSANWASLRNAGFY</sequence>
<dbReference type="OrthoDB" id="6845681at2759"/>
<reference evidence="2 3" key="1">
    <citation type="journal article" date="2019" name="Fungal Biol. Biotechnol.">
        <title>Draft genome sequence of fastidious pathogen Ceratobasidium theobromae, which causes vascular-streak dieback in Theobroma cacao.</title>
        <authorList>
            <person name="Ali S.S."/>
            <person name="Asman A."/>
            <person name="Shao J."/>
            <person name="Firmansyah A.P."/>
            <person name="Susilo A.W."/>
            <person name="Rosmana A."/>
            <person name="McMahon P."/>
            <person name="Junaid M."/>
            <person name="Guest D."/>
            <person name="Kheng T.Y."/>
            <person name="Meinhardt L.W."/>
            <person name="Bailey B.A."/>
        </authorList>
    </citation>
    <scope>NUCLEOTIDE SEQUENCE [LARGE SCALE GENOMIC DNA]</scope>
    <source>
        <strain evidence="2 3">CT2</strain>
    </source>
</reference>
<protein>
    <submittedName>
        <fullName evidence="2">Albumin-2</fullName>
    </submittedName>
</protein>
<dbReference type="Proteomes" id="UP000383932">
    <property type="component" value="Unassembled WGS sequence"/>
</dbReference>
<dbReference type="AlphaFoldDB" id="A0A5N5QAA3"/>
<comment type="caution">
    <text evidence="2">The sequence shown here is derived from an EMBL/GenBank/DDBJ whole genome shotgun (WGS) entry which is preliminary data.</text>
</comment>
<dbReference type="SUPFAM" id="SSF50923">
    <property type="entry name" value="Hemopexin-like domain"/>
    <property type="match status" value="1"/>
</dbReference>
<keyword evidence="3" id="KW-1185">Reference proteome</keyword>
<name>A0A5N5QAA3_9AGAM</name>
<gene>
    <name evidence="2" type="ORF">CTheo_7857</name>
</gene>
<evidence type="ECO:0000313" key="2">
    <source>
        <dbReference type="EMBL" id="KAB5588702.1"/>
    </source>
</evidence>
<dbReference type="EMBL" id="SSOP01000387">
    <property type="protein sequence ID" value="KAB5588702.1"/>
    <property type="molecule type" value="Genomic_DNA"/>
</dbReference>
<dbReference type="SMART" id="SM00120">
    <property type="entry name" value="HX"/>
    <property type="match status" value="3"/>
</dbReference>
<proteinExistence type="predicted"/>